<proteinExistence type="predicted"/>
<dbReference type="Proteomes" id="UP000450917">
    <property type="component" value="Unassembled WGS sequence"/>
</dbReference>
<sequence>MNSCYKVRACCSTRDCDYVQHKDIIRTINHESSFSFAMWMNGLDDLQATTTCPRCGSRLFYYPVTYMAETGYGE</sequence>
<gene>
    <name evidence="1" type="ORF">GNP93_03025</name>
</gene>
<comment type="caution">
    <text evidence="1">The sequence shown here is derived from an EMBL/GenBank/DDBJ whole genome shotgun (WGS) entry which is preliminary data.</text>
</comment>
<evidence type="ECO:0000313" key="1">
    <source>
        <dbReference type="EMBL" id="MUG69645.1"/>
    </source>
</evidence>
<reference evidence="1 2" key="1">
    <citation type="submission" date="2019-11" db="EMBL/GenBank/DDBJ databases">
        <title>Draft genome sequences of five Paenibacillus species of dairy origin.</title>
        <authorList>
            <person name="Olajide A.M."/>
            <person name="Chen S."/>
            <person name="Lapointe G."/>
        </authorList>
    </citation>
    <scope>NUCLEOTIDE SEQUENCE [LARGE SCALE GENOMIC DNA]</scope>
    <source>
        <strain evidence="1 2">2CS3</strain>
    </source>
</reference>
<protein>
    <submittedName>
        <fullName evidence="1">Uncharacterized protein</fullName>
    </submittedName>
</protein>
<evidence type="ECO:0000313" key="2">
    <source>
        <dbReference type="Proteomes" id="UP000450917"/>
    </source>
</evidence>
<accession>A0A7X2Z792</accession>
<keyword evidence="2" id="KW-1185">Reference proteome</keyword>
<organism evidence="1 2">
    <name type="scientific">Paenibacillus validus</name>
    <dbReference type="NCBI Taxonomy" id="44253"/>
    <lineage>
        <taxon>Bacteria</taxon>
        <taxon>Bacillati</taxon>
        <taxon>Bacillota</taxon>
        <taxon>Bacilli</taxon>
        <taxon>Bacillales</taxon>
        <taxon>Paenibacillaceae</taxon>
        <taxon>Paenibacillus</taxon>
    </lineage>
</organism>
<dbReference type="EMBL" id="WNZX01000002">
    <property type="protein sequence ID" value="MUG69645.1"/>
    <property type="molecule type" value="Genomic_DNA"/>
</dbReference>
<dbReference type="AlphaFoldDB" id="A0A7X2Z792"/>
<name>A0A7X2Z792_9BACL</name>